<reference evidence="2" key="1">
    <citation type="submission" date="2023-11" db="EMBL/GenBank/DDBJ databases">
        <authorList>
            <person name="De Vega J J."/>
            <person name="De Vega J J."/>
        </authorList>
    </citation>
    <scope>NUCLEOTIDE SEQUENCE</scope>
</reference>
<evidence type="ECO:0000313" key="2">
    <source>
        <dbReference type="EMBL" id="CAK5268974.1"/>
    </source>
</evidence>
<evidence type="ECO:0000313" key="3">
    <source>
        <dbReference type="Proteomes" id="UP001295794"/>
    </source>
</evidence>
<dbReference type="Proteomes" id="UP001295794">
    <property type="component" value="Unassembled WGS sequence"/>
</dbReference>
<organism evidence="2 3">
    <name type="scientific">Mycena citricolor</name>
    <dbReference type="NCBI Taxonomy" id="2018698"/>
    <lineage>
        <taxon>Eukaryota</taxon>
        <taxon>Fungi</taxon>
        <taxon>Dikarya</taxon>
        <taxon>Basidiomycota</taxon>
        <taxon>Agaricomycotina</taxon>
        <taxon>Agaricomycetes</taxon>
        <taxon>Agaricomycetidae</taxon>
        <taxon>Agaricales</taxon>
        <taxon>Marasmiineae</taxon>
        <taxon>Mycenaceae</taxon>
        <taxon>Mycena</taxon>
    </lineage>
</organism>
<dbReference type="EMBL" id="CAVNYO010000138">
    <property type="protein sequence ID" value="CAK5268974.1"/>
    <property type="molecule type" value="Genomic_DNA"/>
</dbReference>
<comment type="caution">
    <text evidence="2">The sequence shown here is derived from an EMBL/GenBank/DDBJ whole genome shotgun (WGS) entry which is preliminary data.</text>
</comment>
<proteinExistence type="predicted"/>
<feature type="region of interest" description="Disordered" evidence="1">
    <location>
        <begin position="1"/>
        <end position="25"/>
    </location>
</feature>
<keyword evidence="3" id="KW-1185">Reference proteome</keyword>
<dbReference type="AlphaFoldDB" id="A0AAD2JYI8"/>
<accession>A0AAD2JYI8</accession>
<feature type="compositionally biased region" description="Polar residues" evidence="1">
    <location>
        <begin position="14"/>
        <end position="24"/>
    </location>
</feature>
<protein>
    <submittedName>
        <fullName evidence="2">Uncharacterized protein</fullName>
    </submittedName>
</protein>
<sequence length="88" mass="9619">MPNTGLAPARPHANSVQSRTQDPQRTLHVGDRVWFWDGCGNMNQGVVESVQSATDDSADMCGVRIGRQDKLYLPTAVLSKLQPGQKAR</sequence>
<evidence type="ECO:0000256" key="1">
    <source>
        <dbReference type="SAM" id="MobiDB-lite"/>
    </source>
</evidence>
<gene>
    <name evidence="2" type="ORF">MYCIT1_LOCUS12357</name>
</gene>
<name>A0AAD2JYI8_9AGAR</name>